<dbReference type="Ensembl" id="ENSBGRT00000042421.1">
    <property type="protein sequence ID" value="ENSBGRP00000036665.1"/>
    <property type="gene ID" value="ENSBGRG00000022958.1"/>
</dbReference>
<dbReference type="PANTHER" id="PTHR12840:SF1">
    <property type="entry name" value="NADH DEHYDROGENASE [UBIQUINONE] 1 BETA SUBCOMPLEX SUBUNIT 8, MITOCHONDRIAL"/>
    <property type="match status" value="1"/>
</dbReference>
<dbReference type="Pfam" id="PF05821">
    <property type="entry name" value="NDUF_B8"/>
    <property type="match status" value="1"/>
</dbReference>
<accession>A0A8B9YPR1</accession>
<reference evidence="1" key="2">
    <citation type="submission" date="2025-08" db="UniProtKB">
        <authorList>
            <consortium name="Ensembl"/>
        </authorList>
    </citation>
    <scope>IDENTIFICATION</scope>
</reference>
<dbReference type="AlphaFoldDB" id="A0A8B9YPR1"/>
<evidence type="ECO:0000313" key="2">
    <source>
        <dbReference type="Proteomes" id="UP000694520"/>
    </source>
</evidence>
<name>A0A8B9YPR1_BOSMU</name>
<keyword evidence="2" id="KW-1185">Reference proteome</keyword>
<proteinExistence type="predicted"/>
<dbReference type="Proteomes" id="UP000694520">
    <property type="component" value="Chromosome 11"/>
</dbReference>
<dbReference type="GO" id="GO:0005739">
    <property type="term" value="C:mitochondrion"/>
    <property type="evidence" value="ECO:0007669"/>
    <property type="project" value="InterPro"/>
</dbReference>
<protein>
    <submittedName>
        <fullName evidence="1">Uncharacterized protein</fullName>
    </submittedName>
</protein>
<reference evidence="1" key="1">
    <citation type="submission" date="2019-05" db="EMBL/GenBank/DDBJ databases">
        <authorList>
            <person name="Zhang S."/>
            <person name="Liu J."/>
        </authorList>
    </citation>
    <scope>NUCLEOTIDE SEQUENCE [LARGE SCALE GENOMIC DNA]</scope>
</reference>
<evidence type="ECO:0000313" key="1">
    <source>
        <dbReference type="Ensembl" id="ENSBGRP00000036665.1"/>
    </source>
</evidence>
<reference evidence="1" key="3">
    <citation type="submission" date="2025-09" db="UniProtKB">
        <authorList>
            <consortium name="Ensembl"/>
        </authorList>
    </citation>
    <scope>IDENTIFICATION</scope>
</reference>
<sequence>MAVGRVKCGIFGSTDSSYIMKDVLPGSYPKTLEEQVTIAKKYNMQMEDEEPWLDDGMGYGNYLKFPDSSQQERDPWCDWDHPDLMLNWGEPRLWGLGVYIRKRMDVSSMPVSWNLTCKQLHSFTAFMTFMFWVWGELYHSPAHVWNQKPCLPSPHPTIHSISHQIVLPKLHISHWPVS</sequence>
<dbReference type="PANTHER" id="PTHR12840">
    <property type="entry name" value="NADH-UBIQUINONE OXIDOREDUCTASE ASHI SUBUNIT"/>
    <property type="match status" value="1"/>
</dbReference>
<organism evidence="1 2">
    <name type="scientific">Bos mutus grunniens</name>
    <name type="common">Wild yak</name>
    <name type="synonym">Bos grunniens</name>
    <dbReference type="NCBI Taxonomy" id="30521"/>
    <lineage>
        <taxon>Eukaryota</taxon>
        <taxon>Metazoa</taxon>
        <taxon>Chordata</taxon>
        <taxon>Craniata</taxon>
        <taxon>Vertebrata</taxon>
        <taxon>Euteleostomi</taxon>
        <taxon>Mammalia</taxon>
        <taxon>Eutheria</taxon>
        <taxon>Laurasiatheria</taxon>
        <taxon>Artiodactyla</taxon>
        <taxon>Ruminantia</taxon>
        <taxon>Pecora</taxon>
        <taxon>Bovidae</taxon>
        <taxon>Bovinae</taxon>
        <taxon>Bos</taxon>
    </lineage>
</organism>
<dbReference type="InterPro" id="IPR008699">
    <property type="entry name" value="NDUFB8"/>
</dbReference>
<dbReference type="GeneTree" id="ENSGT00390000000628"/>